<evidence type="ECO:0000256" key="7">
    <source>
        <dbReference type="SAM" id="Phobius"/>
    </source>
</evidence>
<evidence type="ECO:0000256" key="3">
    <source>
        <dbReference type="ARBA" id="ARBA00022692"/>
    </source>
</evidence>
<feature type="transmembrane region" description="Helical" evidence="7">
    <location>
        <begin position="21"/>
        <end position="43"/>
    </location>
</feature>
<feature type="transmembrane region" description="Helical" evidence="7">
    <location>
        <begin position="464"/>
        <end position="485"/>
    </location>
</feature>
<dbReference type="PANTHER" id="PTHR30509:SF9">
    <property type="entry name" value="MULTIDRUG RESISTANCE PROTEIN MDTO"/>
    <property type="match status" value="1"/>
</dbReference>
<protein>
    <submittedName>
        <fullName evidence="9">Inner membrane protein yccS</fullName>
    </submittedName>
</protein>
<evidence type="ECO:0000256" key="6">
    <source>
        <dbReference type="ARBA" id="ARBA00043993"/>
    </source>
</evidence>
<feature type="transmembrane region" description="Helical" evidence="7">
    <location>
        <begin position="63"/>
        <end position="80"/>
    </location>
</feature>
<dbReference type="Pfam" id="PF13515">
    <property type="entry name" value="FUSC_2"/>
    <property type="match status" value="1"/>
</dbReference>
<name>A0AAX2J845_9FUSO</name>
<feature type="domain" description="Integral membrane bound transporter" evidence="8">
    <location>
        <begin position="358"/>
        <end position="479"/>
    </location>
</feature>
<comment type="similarity">
    <text evidence="6">Belongs to the YccS/YhfK family.</text>
</comment>
<dbReference type="InterPro" id="IPR049453">
    <property type="entry name" value="Memb_transporter_dom"/>
</dbReference>
<evidence type="ECO:0000256" key="4">
    <source>
        <dbReference type="ARBA" id="ARBA00022989"/>
    </source>
</evidence>
<keyword evidence="3 7" id="KW-0812">Transmembrane</keyword>
<dbReference type="PANTHER" id="PTHR30509">
    <property type="entry name" value="P-HYDROXYBENZOIC ACID EFFLUX PUMP SUBUNIT-RELATED"/>
    <property type="match status" value="1"/>
</dbReference>
<feature type="transmembrane region" description="Helical" evidence="7">
    <location>
        <begin position="398"/>
        <end position="418"/>
    </location>
</feature>
<evidence type="ECO:0000313" key="10">
    <source>
        <dbReference type="Proteomes" id="UP000249008"/>
    </source>
</evidence>
<sequence length="661" mass="78279">MKQTKINLLKIKERFKKVFPVIFVSLFLFFTLWHFFGIGNTILPPFLTLLFLFRYQEDFNIKKLLRMYGIIFVVALMAFLSRRNLFLCASLNFLVPFMLVYLFTNKFNPKAYYIYGMEFIFLQFIPLPLEGFILQLGALLYGVSVITIALYVHSKIIKRKRNYGTVRKGMKNLTCQIEKLIKNEDFSTEAEELMEMMVHLNQVIYSTRNYKYLATGYGKINYYFMVIFQRFHYFMKYLSEEKQELNAEDKEYLLHLSEIFTLVGENLNEKDNNFLKEKIEEFLNGYDLSLLKEREAITAILDVLKFILSEIEKTSKYKTEKKWQLPNPVHKPESIREILKLDLFQVRFAIRLSITLCIAFSFVQYTKLDHSYWYPMSVFFMLMPYSEESILKINNRILGTVIGLFIVFFMGVFFQGTVERGILIVLLTSLMYYSTPTSWIMTMYSTCFGMVLTTMILQVEQAVILRTMYVGMAVVTAFFMNYFVFPNTVKREFQHNLNQLFDIDTKIIKEITKTLKGNIDFNVVRDLIVHSNMVSKEIKTYVSENLSEGEKEFYLHLLSINHKLIMEMEQLNGYIYKNKSDMDLENNMIIQELFNNFEEAINEIQKNYEKNELSNFPKLDKELRFSKKLDDKLYFNFLAFNCLKTVGHLTEYTSKIHAGSH</sequence>
<keyword evidence="2" id="KW-1003">Cell membrane</keyword>
<dbReference type="Proteomes" id="UP000249008">
    <property type="component" value="Chromosome 1"/>
</dbReference>
<gene>
    <name evidence="9" type="primary">yccS</name>
    <name evidence="9" type="ORF">NCTC12112_00238</name>
</gene>
<evidence type="ECO:0000256" key="2">
    <source>
        <dbReference type="ARBA" id="ARBA00022475"/>
    </source>
</evidence>
<feature type="transmembrane region" description="Helical" evidence="7">
    <location>
        <begin position="132"/>
        <end position="152"/>
    </location>
</feature>
<dbReference type="RefSeq" id="WP_005979009.1">
    <property type="nucleotide sequence ID" value="NZ_CABKNW010000004.1"/>
</dbReference>
<organism evidence="9 10">
    <name type="scientific">Fusobacterium ulcerans</name>
    <dbReference type="NCBI Taxonomy" id="861"/>
    <lineage>
        <taxon>Bacteria</taxon>
        <taxon>Fusobacteriati</taxon>
        <taxon>Fusobacteriota</taxon>
        <taxon>Fusobacteriia</taxon>
        <taxon>Fusobacteriales</taxon>
        <taxon>Fusobacteriaceae</taxon>
        <taxon>Fusobacterium</taxon>
    </lineage>
</organism>
<feature type="transmembrane region" description="Helical" evidence="7">
    <location>
        <begin position="85"/>
        <end position="103"/>
    </location>
</feature>
<evidence type="ECO:0000259" key="8">
    <source>
        <dbReference type="Pfam" id="PF13515"/>
    </source>
</evidence>
<comment type="subcellular location">
    <subcellularLocation>
        <location evidence="1">Cell membrane</location>
        <topology evidence="1">Multi-pass membrane protein</topology>
    </subcellularLocation>
</comment>
<keyword evidence="4 7" id="KW-1133">Transmembrane helix</keyword>
<accession>A0AAX2J845</accession>
<reference evidence="9 10" key="1">
    <citation type="submission" date="2018-06" db="EMBL/GenBank/DDBJ databases">
        <authorList>
            <consortium name="Pathogen Informatics"/>
            <person name="Doyle S."/>
        </authorList>
    </citation>
    <scope>NUCLEOTIDE SEQUENCE [LARGE SCALE GENOMIC DNA]</scope>
    <source>
        <strain evidence="9 10">NCTC12112</strain>
    </source>
</reference>
<dbReference type="AlphaFoldDB" id="A0AAX2J845"/>
<proteinExistence type="inferred from homology"/>
<keyword evidence="5 7" id="KW-0472">Membrane</keyword>
<dbReference type="KEGG" id="ful:C4N20_08440"/>
<dbReference type="EMBL" id="LS483487">
    <property type="protein sequence ID" value="SQI99720.1"/>
    <property type="molecule type" value="Genomic_DNA"/>
</dbReference>
<evidence type="ECO:0000313" key="9">
    <source>
        <dbReference type="EMBL" id="SQI99720.1"/>
    </source>
</evidence>
<evidence type="ECO:0000256" key="1">
    <source>
        <dbReference type="ARBA" id="ARBA00004651"/>
    </source>
</evidence>
<dbReference type="GO" id="GO:0005886">
    <property type="term" value="C:plasma membrane"/>
    <property type="evidence" value="ECO:0007669"/>
    <property type="project" value="UniProtKB-SubCell"/>
</dbReference>
<evidence type="ECO:0000256" key="5">
    <source>
        <dbReference type="ARBA" id="ARBA00023136"/>
    </source>
</evidence>
<feature type="transmembrane region" description="Helical" evidence="7">
    <location>
        <begin position="348"/>
        <end position="365"/>
    </location>
</feature>